<protein>
    <submittedName>
        <fullName evidence="2">Uncharacterized protein</fullName>
    </submittedName>
</protein>
<sequence>MFNRPQEGAHPNLTLEFPVPEENSEAVMSGAKDHTEHMFPRAAVFYPEGLLYAELDDFSAMAPPSPPSTLSTGSTSGTFPNRIHDNSSINREPGSYTQVREQPDRPPPEDPQPPKLRETELNHRLSSLCLTLSGRLQKCQNDGTAQLEQDLPWNPEVFGSALDDTAEFLNIIRSCQLGAVGKMNSTETSTSGLGIVITLNLLSAYIQMVTIFDRLLRSLRTQLGSEMDLLHGDGRGPQALPNLQLAGFAVQQGGLQARILLATMLHQFNSMGRLLGLPAEFRVMGSLRGEREMQVGRDRISGLWENHDGARIMMATMRGSGSCGLAALRSLREIISEVNMLLDGD</sequence>
<feature type="region of interest" description="Disordered" evidence="1">
    <location>
        <begin position="63"/>
        <end position="116"/>
    </location>
</feature>
<comment type="caution">
    <text evidence="2">The sequence shown here is derived from an EMBL/GenBank/DDBJ whole genome shotgun (WGS) entry which is preliminary data.</text>
</comment>
<reference evidence="2 3" key="1">
    <citation type="journal article" date="2016" name="Genome Announc.">
        <title>Genome Sequence of Madurella mycetomatis mm55, Isolated from a Human Mycetoma Case in Sudan.</title>
        <authorList>
            <person name="Smit S."/>
            <person name="Derks M.F."/>
            <person name="Bervoets S."/>
            <person name="Fahal A."/>
            <person name="van Leeuwen W."/>
            <person name="van Belkum A."/>
            <person name="van de Sande W.W."/>
        </authorList>
    </citation>
    <scope>NUCLEOTIDE SEQUENCE [LARGE SCALE GENOMIC DNA]</scope>
    <source>
        <strain evidence="3">mm55</strain>
    </source>
</reference>
<proteinExistence type="predicted"/>
<organism evidence="2 3">
    <name type="scientific">Madurella mycetomatis</name>
    <dbReference type="NCBI Taxonomy" id="100816"/>
    <lineage>
        <taxon>Eukaryota</taxon>
        <taxon>Fungi</taxon>
        <taxon>Dikarya</taxon>
        <taxon>Ascomycota</taxon>
        <taxon>Pezizomycotina</taxon>
        <taxon>Sordariomycetes</taxon>
        <taxon>Sordariomycetidae</taxon>
        <taxon>Sordariales</taxon>
        <taxon>Sordariales incertae sedis</taxon>
        <taxon>Madurella</taxon>
    </lineage>
</organism>
<gene>
    <name evidence="2" type="ORF">MMYC01_201686</name>
</gene>
<name>A0A175WEH7_9PEZI</name>
<evidence type="ECO:0000313" key="3">
    <source>
        <dbReference type="Proteomes" id="UP000078237"/>
    </source>
</evidence>
<dbReference type="OrthoDB" id="5245488at2759"/>
<feature type="compositionally biased region" description="Polar residues" evidence="1">
    <location>
        <begin position="86"/>
        <end position="99"/>
    </location>
</feature>
<dbReference type="AlphaFoldDB" id="A0A175WEH7"/>
<evidence type="ECO:0000256" key="1">
    <source>
        <dbReference type="SAM" id="MobiDB-lite"/>
    </source>
</evidence>
<evidence type="ECO:0000313" key="2">
    <source>
        <dbReference type="EMBL" id="KXX82177.1"/>
    </source>
</evidence>
<dbReference type="EMBL" id="LCTW02000019">
    <property type="protein sequence ID" value="KXX82177.1"/>
    <property type="molecule type" value="Genomic_DNA"/>
</dbReference>
<dbReference type="STRING" id="100816.A0A175WEH7"/>
<dbReference type="VEuPathDB" id="FungiDB:MMYC01_201686"/>
<feature type="region of interest" description="Disordered" evidence="1">
    <location>
        <begin position="1"/>
        <end position="22"/>
    </location>
</feature>
<keyword evidence="3" id="KW-1185">Reference proteome</keyword>
<accession>A0A175WEH7</accession>
<dbReference type="Proteomes" id="UP000078237">
    <property type="component" value="Unassembled WGS sequence"/>
</dbReference>
<feature type="compositionally biased region" description="Low complexity" evidence="1">
    <location>
        <begin position="68"/>
        <end position="78"/>
    </location>
</feature>